<dbReference type="Gene3D" id="1.10.10.10">
    <property type="entry name" value="Winged helix-like DNA-binding domain superfamily/Winged helix DNA-binding domain"/>
    <property type="match status" value="1"/>
</dbReference>
<evidence type="ECO:0008006" key="3">
    <source>
        <dbReference type="Google" id="ProtNLM"/>
    </source>
</evidence>
<dbReference type="RefSeq" id="WP_091003880.1">
    <property type="nucleotide sequence ID" value="NZ_FOSD01000006.1"/>
</dbReference>
<name>A0A1I3YPL6_9GAMM</name>
<organism evidence="1 2">
    <name type="scientific">Candidatus Pantoea symbiotica</name>
    <dbReference type="NCBI Taxonomy" id="1884370"/>
    <lineage>
        <taxon>Bacteria</taxon>
        <taxon>Pseudomonadati</taxon>
        <taxon>Pseudomonadota</taxon>
        <taxon>Gammaproteobacteria</taxon>
        <taxon>Enterobacterales</taxon>
        <taxon>Erwiniaceae</taxon>
        <taxon>Pantoea</taxon>
    </lineage>
</organism>
<dbReference type="Proteomes" id="UP000198841">
    <property type="component" value="Unassembled WGS sequence"/>
</dbReference>
<dbReference type="SUPFAM" id="SSF46894">
    <property type="entry name" value="C-terminal effector domain of the bipartite response regulators"/>
    <property type="match status" value="1"/>
</dbReference>
<protein>
    <recommendedName>
        <fullName evidence="3">HTH luxR-type domain-containing protein</fullName>
    </recommendedName>
</protein>
<dbReference type="InterPro" id="IPR036388">
    <property type="entry name" value="WH-like_DNA-bd_sf"/>
</dbReference>
<accession>A0A1I3YPL6</accession>
<sequence>MLSKNGYLLVLGERNIETLGFFSLIDDLSYLHSTHAVYVRDERDFFRRQPCFREDVSFSAIVCISANIFFPEWFNTFLFLQRKTLGRILIYINDESYVCDGKKRLISRVAHADCILYSTMPVNSLRFALVDALNGRIRNDHACHLSLRELSIIDGYIKGVKAPAQSVLLNVNVKTIYQHRKNCANKLGLKSLKDLTRM</sequence>
<evidence type="ECO:0000313" key="2">
    <source>
        <dbReference type="Proteomes" id="UP000198841"/>
    </source>
</evidence>
<comment type="caution">
    <text evidence="1">The sequence shown here is derived from an EMBL/GenBank/DDBJ whole genome shotgun (WGS) entry which is preliminary data.</text>
</comment>
<evidence type="ECO:0000313" key="1">
    <source>
        <dbReference type="EMBL" id="SFK33211.1"/>
    </source>
</evidence>
<dbReference type="InterPro" id="IPR016032">
    <property type="entry name" value="Sig_transdc_resp-reg_C-effctor"/>
</dbReference>
<dbReference type="EMBL" id="FOSD01000006">
    <property type="protein sequence ID" value="SFK33211.1"/>
    <property type="molecule type" value="Genomic_DNA"/>
</dbReference>
<keyword evidence="2" id="KW-1185">Reference proteome</keyword>
<reference evidence="1 2" key="1">
    <citation type="submission" date="2016-10" db="EMBL/GenBank/DDBJ databases">
        <authorList>
            <person name="Varghese N."/>
            <person name="Submissions S."/>
        </authorList>
    </citation>
    <scope>NUCLEOTIDE SEQUENCE [LARGE SCALE GENOMIC DNA]</scope>
    <source>
        <strain evidence="1 2">YR512</strain>
    </source>
</reference>
<gene>
    <name evidence="1" type="ORF">SAMN05518863_106146</name>
</gene>
<proteinExistence type="predicted"/>